<dbReference type="WBParaSite" id="PgR031_g016_t04">
    <property type="protein sequence ID" value="PgR031_g016_t04"/>
    <property type="gene ID" value="PgR031_g016"/>
</dbReference>
<evidence type="ECO:0000313" key="1">
    <source>
        <dbReference type="Proteomes" id="UP000887569"/>
    </source>
</evidence>
<dbReference type="AlphaFoldDB" id="A0A915B932"/>
<protein>
    <submittedName>
        <fullName evidence="2 3">Secreted protein</fullName>
    </submittedName>
</protein>
<dbReference type="WBParaSite" id="PgR031_g016_t02">
    <property type="protein sequence ID" value="PgR031_g016_t02"/>
    <property type="gene ID" value="PgR031_g016"/>
</dbReference>
<name>A0A915B932_PARUN</name>
<evidence type="ECO:0000313" key="2">
    <source>
        <dbReference type="WBParaSite" id="PgR031_g016_t01"/>
    </source>
</evidence>
<dbReference type="Proteomes" id="UP000887569">
    <property type="component" value="Unplaced"/>
</dbReference>
<organism evidence="1 2">
    <name type="scientific">Parascaris univalens</name>
    <name type="common">Nematode worm</name>
    <dbReference type="NCBI Taxonomy" id="6257"/>
    <lineage>
        <taxon>Eukaryota</taxon>
        <taxon>Metazoa</taxon>
        <taxon>Ecdysozoa</taxon>
        <taxon>Nematoda</taxon>
        <taxon>Chromadorea</taxon>
        <taxon>Rhabditida</taxon>
        <taxon>Spirurina</taxon>
        <taxon>Ascaridomorpha</taxon>
        <taxon>Ascaridoidea</taxon>
        <taxon>Ascarididae</taxon>
        <taxon>Parascaris</taxon>
    </lineage>
</organism>
<keyword evidence="1" id="KW-1185">Reference proteome</keyword>
<proteinExistence type="predicted"/>
<accession>A0A915B932</accession>
<reference evidence="2 3" key="1">
    <citation type="submission" date="2022-11" db="UniProtKB">
        <authorList>
            <consortium name="WormBaseParasite"/>
        </authorList>
    </citation>
    <scope>IDENTIFICATION</scope>
</reference>
<dbReference type="WBParaSite" id="PgR031_g016_t01">
    <property type="protein sequence ID" value="PgR031_g016_t01"/>
    <property type="gene ID" value="PgR031_g016"/>
</dbReference>
<evidence type="ECO:0000313" key="3">
    <source>
        <dbReference type="WBParaSite" id="PgR031_g016_t02"/>
    </source>
</evidence>
<sequence>KENPVKIKTMALHSGTLMLLLLTTTLTYACMSRRKVNTADTVKCRTPLDCNQNTPHVCIQGQCKSMDEVKKQKEKPKDATQKCNNFLDCTPGMKCVGDYCVYL</sequence>
<dbReference type="WBParaSite" id="PgR031_g016_t03">
    <property type="protein sequence ID" value="PgR031_g016_t03"/>
    <property type="gene ID" value="PgR031_g016"/>
</dbReference>